<dbReference type="STRING" id="486041.B0CUH0"/>
<keyword evidence="1 6" id="KW-0645">Protease</keyword>
<dbReference type="RefSeq" id="XP_001875228.1">
    <property type="nucleotide sequence ID" value="XM_001875193.1"/>
</dbReference>
<dbReference type="InterPro" id="IPR001915">
    <property type="entry name" value="Peptidase_M48"/>
</dbReference>
<dbReference type="Gene3D" id="3.30.2010.10">
    <property type="entry name" value="Metalloproteases ('zincins'), catalytic domain"/>
    <property type="match status" value="1"/>
</dbReference>
<comment type="cofactor">
    <cofactor evidence="6">
        <name>Zn(2+)</name>
        <dbReference type="ChEBI" id="CHEBI:29105"/>
    </cofactor>
    <text evidence="6">Binds 1 zinc ion per subunit.</text>
</comment>
<protein>
    <submittedName>
        <fullName evidence="8">Predicted protein</fullName>
    </submittedName>
</protein>
<keyword evidence="4 6" id="KW-0862">Zinc</keyword>
<dbReference type="PANTHER" id="PTHR22726">
    <property type="entry name" value="METALLOENDOPEPTIDASE OMA1"/>
    <property type="match status" value="1"/>
</dbReference>
<evidence type="ECO:0000256" key="6">
    <source>
        <dbReference type="RuleBase" id="RU003983"/>
    </source>
</evidence>
<dbReference type="EMBL" id="DS547092">
    <property type="protein sequence ID" value="EDR14669.1"/>
    <property type="molecule type" value="Genomic_DNA"/>
</dbReference>
<dbReference type="GO" id="GO:0006515">
    <property type="term" value="P:protein quality control for misfolded or incompletely synthesized proteins"/>
    <property type="evidence" value="ECO:0007669"/>
    <property type="project" value="TreeGrafter"/>
</dbReference>
<dbReference type="InterPro" id="IPR051156">
    <property type="entry name" value="Mito/Outer_Membr_Metalloprot"/>
</dbReference>
<sequence>MSFLPATLQRSLRRTAKFPRVPPWPPTYPRTISSTAWRNARYVRFGQPTPQPRNHWDYRQWGPRVQLGAVILVLGTGYYVTHLEQVPQTGRWRFMNTSSKAEAELGEFSRDQTRREMGAQALPLNHPVTRHVRRVVSRILLASNLGTLSGETSFERETGLAGFAGFDAFGRDTSHSDVDLGASAHPSETYGPTKEWEVLVVNDRKTVNALAVPGMVVVFTGILPVCQDEEGLAAVVAHEIGHVVARHTAERMSSQTVIWGLLFLLQITGLDYGLFSLFQTFLMELPNSRTQEREADMIGLRLMSRACYDPAASPSMFNRLGKIEAKISKLNLDFLNTHPSSASRVKYLEEALPEGYSIMAANPECGGMRKQIQAFRGGL</sequence>
<keyword evidence="2" id="KW-0479">Metal-binding</keyword>
<evidence type="ECO:0000256" key="5">
    <source>
        <dbReference type="ARBA" id="ARBA00023049"/>
    </source>
</evidence>
<dbReference type="Proteomes" id="UP000001194">
    <property type="component" value="Unassembled WGS sequence"/>
</dbReference>
<keyword evidence="9" id="KW-1185">Reference proteome</keyword>
<organism evidence="9">
    <name type="scientific">Laccaria bicolor (strain S238N-H82 / ATCC MYA-4686)</name>
    <name type="common">Bicoloured deceiver</name>
    <name type="synonym">Laccaria laccata var. bicolor</name>
    <dbReference type="NCBI Taxonomy" id="486041"/>
    <lineage>
        <taxon>Eukaryota</taxon>
        <taxon>Fungi</taxon>
        <taxon>Dikarya</taxon>
        <taxon>Basidiomycota</taxon>
        <taxon>Agaricomycotina</taxon>
        <taxon>Agaricomycetes</taxon>
        <taxon>Agaricomycetidae</taxon>
        <taxon>Agaricales</taxon>
        <taxon>Agaricineae</taxon>
        <taxon>Hydnangiaceae</taxon>
        <taxon>Laccaria</taxon>
    </lineage>
</organism>
<name>B0CUH0_LACBS</name>
<dbReference type="PANTHER" id="PTHR22726:SF1">
    <property type="entry name" value="METALLOENDOPEPTIDASE OMA1, MITOCHONDRIAL"/>
    <property type="match status" value="1"/>
</dbReference>
<keyword evidence="5 6" id="KW-0482">Metalloprotease</keyword>
<dbReference type="OrthoDB" id="7464992at2759"/>
<comment type="similarity">
    <text evidence="6">Belongs to the peptidase M48 family.</text>
</comment>
<accession>B0CUH0</accession>
<dbReference type="KEGG" id="lbc:LACBIDRAFT_305531"/>
<proteinExistence type="inferred from homology"/>
<dbReference type="GO" id="GO:0004222">
    <property type="term" value="F:metalloendopeptidase activity"/>
    <property type="evidence" value="ECO:0007669"/>
    <property type="project" value="InterPro"/>
</dbReference>
<dbReference type="HOGENOM" id="CLU_029002_1_0_1"/>
<evidence type="ECO:0000256" key="1">
    <source>
        <dbReference type="ARBA" id="ARBA00022670"/>
    </source>
</evidence>
<evidence type="ECO:0000256" key="2">
    <source>
        <dbReference type="ARBA" id="ARBA00022723"/>
    </source>
</evidence>
<dbReference type="GO" id="GO:0046872">
    <property type="term" value="F:metal ion binding"/>
    <property type="evidence" value="ECO:0007669"/>
    <property type="project" value="UniProtKB-KW"/>
</dbReference>
<dbReference type="GO" id="GO:0005743">
    <property type="term" value="C:mitochondrial inner membrane"/>
    <property type="evidence" value="ECO:0007669"/>
    <property type="project" value="TreeGrafter"/>
</dbReference>
<dbReference type="InParanoid" id="B0CUH0"/>
<evidence type="ECO:0000313" key="8">
    <source>
        <dbReference type="EMBL" id="EDR14669.1"/>
    </source>
</evidence>
<feature type="domain" description="Peptidase M48" evidence="7">
    <location>
        <begin position="192"/>
        <end position="350"/>
    </location>
</feature>
<dbReference type="Pfam" id="PF01435">
    <property type="entry name" value="Peptidase_M48"/>
    <property type="match status" value="1"/>
</dbReference>
<reference evidence="8 9" key="1">
    <citation type="journal article" date="2008" name="Nature">
        <title>The genome of Laccaria bicolor provides insights into mycorrhizal symbiosis.</title>
        <authorList>
            <person name="Martin F."/>
            <person name="Aerts A."/>
            <person name="Ahren D."/>
            <person name="Brun A."/>
            <person name="Danchin E.G.J."/>
            <person name="Duchaussoy F."/>
            <person name="Gibon J."/>
            <person name="Kohler A."/>
            <person name="Lindquist E."/>
            <person name="Pereda V."/>
            <person name="Salamov A."/>
            <person name="Shapiro H.J."/>
            <person name="Wuyts J."/>
            <person name="Blaudez D."/>
            <person name="Buee M."/>
            <person name="Brokstein P."/>
            <person name="Canbaeck B."/>
            <person name="Cohen D."/>
            <person name="Courty P.E."/>
            <person name="Coutinho P.M."/>
            <person name="Delaruelle C."/>
            <person name="Detter J.C."/>
            <person name="Deveau A."/>
            <person name="DiFazio S."/>
            <person name="Duplessis S."/>
            <person name="Fraissinet-Tachet L."/>
            <person name="Lucic E."/>
            <person name="Frey-Klett P."/>
            <person name="Fourrey C."/>
            <person name="Feussner I."/>
            <person name="Gay G."/>
            <person name="Grimwood J."/>
            <person name="Hoegger P.J."/>
            <person name="Jain P."/>
            <person name="Kilaru S."/>
            <person name="Labbe J."/>
            <person name="Lin Y.C."/>
            <person name="Legue V."/>
            <person name="Le Tacon F."/>
            <person name="Marmeisse R."/>
            <person name="Melayah D."/>
            <person name="Montanini B."/>
            <person name="Muratet M."/>
            <person name="Nehls U."/>
            <person name="Niculita-Hirzel H."/>
            <person name="Oudot-Le Secq M.P."/>
            <person name="Peter M."/>
            <person name="Quesneville H."/>
            <person name="Rajashekar B."/>
            <person name="Reich M."/>
            <person name="Rouhier N."/>
            <person name="Schmutz J."/>
            <person name="Yin T."/>
            <person name="Chalot M."/>
            <person name="Henrissat B."/>
            <person name="Kuees U."/>
            <person name="Lucas S."/>
            <person name="Van de Peer Y."/>
            <person name="Podila G.K."/>
            <person name="Polle A."/>
            <person name="Pukkila P.J."/>
            <person name="Richardson P.M."/>
            <person name="Rouze P."/>
            <person name="Sanders I.R."/>
            <person name="Stajich J.E."/>
            <person name="Tunlid A."/>
            <person name="Tuskan G."/>
            <person name="Grigoriev I.V."/>
        </authorList>
    </citation>
    <scope>NUCLEOTIDE SEQUENCE [LARGE SCALE GENOMIC DNA]</scope>
    <source>
        <strain evidence="9">S238N-H82 / ATCC MYA-4686</strain>
    </source>
</reference>
<gene>
    <name evidence="8" type="ORF">LACBIDRAFT_305531</name>
</gene>
<dbReference type="AlphaFoldDB" id="B0CUH0"/>
<evidence type="ECO:0000259" key="7">
    <source>
        <dbReference type="Pfam" id="PF01435"/>
    </source>
</evidence>
<dbReference type="GeneID" id="6071052"/>
<evidence type="ECO:0000256" key="4">
    <source>
        <dbReference type="ARBA" id="ARBA00022833"/>
    </source>
</evidence>
<dbReference type="GO" id="GO:0034982">
    <property type="term" value="P:mitochondrial protein processing"/>
    <property type="evidence" value="ECO:0007669"/>
    <property type="project" value="TreeGrafter"/>
</dbReference>
<evidence type="ECO:0000313" key="9">
    <source>
        <dbReference type="Proteomes" id="UP000001194"/>
    </source>
</evidence>
<keyword evidence="3 6" id="KW-0378">Hydrolase</keyword>
<dbReference type="CDD" id="cd07331">
    <property type="entry name" value="M48C_Oma1_like"/>
    <property type="match status" value="1"/>
</dbReference>
<evidence type="ECO:0000256" key="3">
    <source>
        <dbReference type="ARBA" id="ARBA00022801"/>
    </source>
</evidence>
<dbReference type="FunCoup" id="B0CUH0">
    <property type="interactions" value="108"/>
</dbReference>